<dbReference type="AlphaFoldDB" id="A0A147BGJ9"/>
<organism evidence="2">
    <name type="scientific">Ixodes ricinus</name>
    <name type="common">Common tick</name>
    <name type="synonym">Acarus ricinus</name>
    <dbReference type="NCBI Taxonomy" id="34613"/>
    <lineage>
        <taxon>Eukaryota</taxon>
        <taxon>Metazoa</taxon>
        <taxon>Ecdysozoa</taxon>
        <taxon>Arthropoda</taxon>
        <taxon>Chelicerata</taxon>
        <taxon>Arachnida</taxon>
        <taxon>Acari</taxon>
        <taxon>Parasitiformes</taxon>
        <taxon>Ixodida</taxon>
        <taxon>Ixodoidea</taxon>
        <taxon>Ixodidae</taxon>
        <taxon>Ixodinae</taxon>
        <taxon>Ixodes</taxon>
    </lineage>
</organism>
<feature type="signal peptide" evidence="1">
    <location>
        <begin position="1"/>
        <end position="18"/>
    </location>
</feature>
<sequence>MSISLCLMASSFSGSVTSTCTPMCILAFCRLKSRHAILAFVTFFVMAAMHSDTHHSETPTSPQLNQMGLQICQQLRNTSKAQSKLMRFCVRIGHAAPGNCVFRDVAPNPCVSWARIRQLDDVNFF</sequence>
<dbReference type="EMBL" id="GEGO01005979">
    <property type="protein sequence ID" value="JAR89425.1"/>
    <property type="molecule type" value="Transcribed_RNA"/>
</dbReference>
<reference evidence="2" key="1">
    <citation type="journal article" date="2018" name="PLoS Negl. Trop. Dis.">
        <title>Sialome diversity of ticks revealed by RNAseq of single tick salivary glands.</title>
        <authorList>
            <person name="Perner J."/>
            <person name="Kropackova S."/>
            <person name="Kopacek P."/>
            <person name="Ribeiro J.M."/>
        </authorList>
    </citation>
    <scope>NUCLEOTIDE SEQUENCE</scope>
    <source>
        <strain evidence="2">Siblings of single egg batch collected in Ceske Budejovice</strain>
        <tissue evidence="2">Salivary glands</tissue>
    </source>
</reference>
<accession>A0A147BGJ9</accession>
<evidence type="ECO:0000256" key="1">
    <source>
        <dbReference type="SAM" id="SignalP"/>
    </source>
</evidence>
<name>A0A147BGJ9_IXORI</name>
<feature type="chain" id="PRO_5007542508" evidence="1">
    <location>
        <begin position="19"/>
        <end position="125"/>
    </location>
</feature>
<keyword evidence="1" id="KW-0732">Signal</keyword>
<evidence type="ECO:0000313" key="2">
    <source>
        <dbReference type="EMBL" id="JAR89425.1"/>
    </source>
</evidence>
<protein>
    <submittedName>
        <fullName evidence="2">Putative secreted protein</fullName>
    </submittedName>
</protein>
<proteinExistence type="predicted"/>